<sequence length="222" mass="25459">MKYRVWLVGYGILWGGRGRDEGNRRRHGAFVAVRIECACAPHPQKRQAAALLFVTSGESRTPHQRRAQPASARNEARFTPAVKTNVNAIIQTQLEISEWIWRSNVAKYEWIRIDSRIDSIVDRHGNTDEREKSIEEERNTWSLEKAKTKKSGEDSERIRGGRREEEEAEEGGEEEEGEEEEIEQGGKRRENRERVEWWPCGLDSTCLGCARTIYTGMAAEAS</sequence>
<accession>A0A0L7RDN0</accession>
<protein>
    <submittedName>
        <fullName evidence="2">Uncharacterized protein</fullName>
    </submittedName>
</protein>
<dbReference type="EMBL" id="KQ414614">
    <property type="protein sequence ID" value="KOC68900.1"/>
    <property type="molecule type" value="Genomic_DNA"/>
</dbReference>
<feature type="compositionally biased region" description="Acidic residues" evidence="1">
    <location>
        <begin position="166"/>
        <end position="183"/>
    </location>
</feature>
<feature type="region of interest" description="Disordered" evidence="1">
    <location>
        <begin position="144"/>
        <end position="191"/>
    </location>
</feature>
<feature type="compositionally biased region" description="Basic and acidic residues" evidence="1">
    <location>
        <begin position="144"/>
        <end position="165"/>
    </location>
</feature>
<keyword evidence="3" id="KW-1185">Reference proteome</keyword>
<evidence type="ECO:0000256" key="1">
    <source>
        <dbReference type="SAM" id="MobiDB-lite"/>
    </source>
</evidence>
<dbReference type="AlphaFoldDB" id="A0A0L7RDN0"/>
<organism evidence="2 3">
    <name type="scientific">Habropoda laboriosa</name>
    <dbReference type="NCBI Taxonomy" id="597456"/>
    <lineage>
        <taxon>Eukaryota</taxon>
        <taxon>Metazoa</taxon>
        <taxon>Ecdysozoa</taxon>
        <taxon>Arthropoda</taxon>
        <taxon>Hexapoda</taxon>
        <taxon>Insecta</taxon>
        <taxon>Pterygota</taxon>
        <taxon>Neoptera</taxon>
        <taxon>Endopterygota</taxon>
        <taxon>Hymenoptera</taxon>
        <taxon>Apocrita</taxon>
        <taxon>Aculeata</taxon>
        <taxon>Apoidea</taxon>
        <taxon>Anthophila</taxon>
        <taxon>Apidae</taxon>
        <taxon>Habropoda</taxon>
    </lineage>
</organism>
<reference evidence="2 3" key="1">
    <citation type="submission" date="2015-07" db="EMBL/GenBank/DDBJ databases">
        <title>The genome of Habropoda laboriosa.</title>
        <authorList>
            <person name="Pan H."/>
            <person name="Kapheim K."/>
        </authorList>
    </citation>
    <scope>NUCLEOTIDE SEQUENCE [LARGE SCALE GENOMIC DNA]</scope>
    <source>
        <strain evidence="2">0110345459</strain>
    </source>
</reference>
<name>A0A0L7RDN0_9HYME</name>
<proteinExistence type="predicted"/>
<dbReference type="Proteomes" id="UP000053825">
    <property type="component" value="Unassembled WGS sequence"/>
</dbReference>
<gene>
    <name evidence="2" type="ORF">WH47_10888</name>
</gene>
<evidence type="ECO:0000313" key="3">
    <source>
        <dbReference type="Proteomes" id="UP000053825"/>
    </source>
</evidence>
<evidence type="ECO:0000313" key="2">
    <source>
        <dbReference type="EMBL" id="KOC68900.1"/>
    </source>
</evidence>